<dbReference type="Pfam" id="PF12844">
    <property type="entry name" value="HTH_19"/>
    <property type="match status" value="1"/>
</dbReference>
<dbReference type="Proteomes" id="UP000050898">
    <property type="component" value="Unassembled WGS sequence"/>
</dbReference>
<proteinExistence type="predicted"/>
<sequence length="211" mass="23486">MEVTYMNENEKRKVGNRVKSIRVGLGLTMDEFAKKIDSSAKSGTIANWEMGKNAPNKKRLKKIAELGDVSVNYLLHGTGLSLKDIETLENKFVHSPSELSEKDKIAAKDSAAELKEVSLKFYEKTINDISSVFDADNLRNLSSSELVLAHSMAILLFTADKTKNPIFSTKIGSLLSLISFSISKKDKTILNETRKAFDSLIIEISKINNRD</sequence>
<dbReference type="SMART" id="SM00530">
    <property type="entry name" value="HTH_XRE"/>
    <property type="match status" value="1"/>
</dbReference>
<comment type="caution">
    <text evidence="2">The sequence shown here is derived from an EMBL/GenBank/DDBJ whole genome shotgun (WGS) entry which is preliminary data.</text>
</comment>
<dbReference type="GO" id="GO:0003677">
    <property type="term" value="F:DNA binding"/>
    <property type="evidence" value="ECO:0007669"/>
    <property type="project" value="InterPro"/>
</dbReference>
<evidence type="ECO:0000259" key="1">
    <source>
        <dbReference type="PROSITE" id="PS50943"/>
    </source>
</evidence>
<evidence type="ECO:0000313" key="2">
    <source>
        <dbReference type="EMBL" id="KRN08320.1"/>
    </source>
</evidence>
<dbReference type="EMBL" id="AYYH01000076">
    <property type="protein sequence ID" value="KRN08320.1"/>
    <property type="molecule type" value="Genomic_DNA"/>
</dbReference>
<dbReference type="InterPro" id="IPR001387">
    <property type="entry name" value="Cro/C1-type_HTH"/>
</dbReference>
<dbReference type="AlphaFoldDB" id="A0A0R2DWS3"/>
<name>A0A0R2DWS3_9LACO</name>
<evidence type="ECO:0000313" key="3">
    <source>
        <dbReference type="Proteomes" id="UP000050898"/>
    </source>
</evidence>
<reference evidence="2 3" key="1">
    <citation type="journal article" date="2015" name="Genome Announc.">
        <title>Expanding the biotechnology potential of lactobacilli through comparative genomics of 213 strains and associated genera.</title>
        <authorList>
            <person name="Sun Z."/>
            <person name="Harris H.M."/>
            <person name="McCann A."/>
            <person name="Guo C."/>
            <person name="Argimon S."/>
            <person name="Zhang W."/>
            <person name="Yang X."/>
            <person name="Jeffery I.B."/>
            <person name="Cooney J.C."/>
            <person name="Kagawa T.F."/>
            <person name="Liu W."/>
            <person name="Song Y."/>
            <person name="Salvetti E."/>
            <person name="Wrobel A."/>
            <person name="Rasinkangas P."/>
            <person name="Parkhill J."/>
            <person name="Rea M.C."/>
            <person name="O'Sullivan O."/>
            <person name="Ritari J."/>
            <person name="Douillard F.P."/>
            <person name="Paul Ross R."/>
            <person name="Yang R."/>
            <person name="Briner A.E."/>
            <person name="Felis G.E."/>
            <person name="de Vos W.M."/>
            <person name="Barrangou R."/>
            <person name="Klaenhammer T.R."/>
            <person name="Caufield P.W."/>
            <person name="Cui Y."/>
            <person name="Zhang H."/>
            <person name="O'Toole P.W."/>
        </authorList>
    </citation>
    <scope>NUCLEOTIDE SEQUENCE [LARGE SCALE GENOMIC DNA]</scope>
    <source>
        <strain evidence="2 3">DSM 20444</strain>
    </source>
</reference>
<accession>A0A0R2DWS3</accession>
<protein>
    <submittedName>
        <fullName evidence="2">Prophage ps3 protein 15</fullName>
    </submittedName>
</protein>
<dbReference type="SUPFAM" id="SSF47413">
    <property type="entry name" value="lambda repressor-like DNA-binding domains"/>
    <property type="match status" value="1"/>
</dbReference>
<dbReference type="InterPro" id="IPR010982">
    <property type="entry name" value="Lambda_DNA-bd_dom_sf"/>
</dbReference>
<dbReference type="Gene3D" id="1.10.260.40">
    <property type="entry name" value="lambda repressor-like DNA-binding domains"/>
    <property type="match status" value="1"/>
</dbReference>
<dbReference type="CDD" id="cd00093">
    <property type="entry name" value="HTH_XRE"/>
    <property type="match status" value="1"/>
</dbReference>
<organism evidence="2 3">
    <name type="scientific">Liquorilactobacillus mali KCTC 3596 = DSM 20444</name>
    <dbReference type="NCBI Taxonomy" id="1046596"/>
    <lineage>
        <taxon>Bacteria</taxon>
        <taxon>Bacillati</taxon>
        <taxon>Bacillota</taxon>
        <taxon>Bacilli</taxon>
        <taxon>Lactobacillales</taxon>
        <taxon>Lactobacillaceae</taxon>
        <taxon>Liquorilactobacillus</taxon>
    </lineage>
</organism>
<keyword evidence="3" id="KW-1185">Reference proteome</keyword>
<feature type="domain" description="HTH cro/C1-type" evidence="1">
    <location>
        <begin position="18"/>
        <end position="74"/>
    </location>
</feature>
<gene>
    <name evidence="2" type="ORF">FD00_GL002306</name>
</gene>
<dbReference type="PROSITE" id="PS50943">
    <property type="entry name" value="HTH_CROC1"/>
    <property type="match status" value="1"/>
</dbReference>
<dbReference type="PATRIC" id="fig|1046596.6.peg.2424"/>